<protein>
    <submittedName>
        <fullName evidence="3">GTP pyrophosphokinase protein</fullName>
        <ecNumber evidence="3">2.7.6.5</ecNumber>
    </submittedName>
</protein>
<dbReference type="Proteomes" id="UP000005707">
    <property type="component" value="Unassembled WGS sequence"/>
</dbReference>
<evidence type="ECO:0000259" key="2">
    <source>
        <dbReference type="SMART" id="SM00954"/>
    </source>
</evidence>
<reference evidence="3 4" key="1">
    <citation type="journal article" date="2011" name="J. Bacteriol.">
        <title>Genome sequence of Haloplasma contractile, an unusual contractile bacterium from a deep-sea anoxic brine lake.</title>
        <authorList>
            <person name="Antunes A."/>
            <person name="Alam I."/>
            <person name="El Dorry H."/>
            <person name="Siam R."/>
            <person name="Robertson A."/>
            <person name="Bajic V.B."/>
            <person name="Stingl U."/>
        </authorList>
    </citation>
    <scope>NUCLEOTIDE SEQUENCE [LARGE SCALE GENOMIC DNA]</scope>
    <source>
        <strain evidence="3 4">SSD-17B</strain>
    </source>
</reference>
<dbReference type="Gene3D" id="1.10.287.860">
    <property type="entry name" value="Nucleotidyltransferase"/>
    <property type="match status" value="1"/>
</dbReference>
<keyword evidence="1" id="KW-0175">Coiled coil</keyword>
<dbReference type="STRING" id="1033810.HLPCO_002470"/>
<dbReference type="SMART" id="SM00954">
    <property type="entry name" value="RelA_SpoT"/>
    <property type="match status" value="1"/>
</dbReference>
<dbReference type="GO" id="GO:0008728">
    <property type="term" value="F:GTP diphosphokinase activity"/>
    <property type="evidence" value="ECO:0007669"/>
    <property type="project" value="UniProtKB-EC"/>
</dbReference>
<proteinExistence type="predicted"/>
<organism evidence="3 4">
    <name type="scientific">Haloplasma contractile SSD-17B</name>
    <dbReference type="NCBI Taxonomy" id="1033810"/>
    <lineage>
        <taxon>Bacteria</taxon>
        <taxon>Bacillati</taxon>
        <taxon>Mycoplasmatota</taxon>
        <taxon>Mollicutes</taxon>
        <taxon>Haloplasmatales</taxon>
        <taxon>Haloplasmataceae</taxon>
        <taxon>Haloplasma</taxon>
    </lineage>
</organism>
<dbReference type="eggNOG" id="COG2357">
    <property type="taxonomic scope" value="Bacteria"/>
</dbReference>
<dbReference type="Gene3D" id="3.30.460.10">
    <property type="entry name" value="Beta Polymerase, domain 2"/>
    <property type="match status" value="1"/>
</dbReference>
<dbReference type="RefSeq" id="WP_008827117.1">
    <property type="nucleotide sequence ID" value="NZ_AFNU02000010.1"/>
</dbReference>
<dbReference type="EC" id="2.7.6.5" evidence="3"/>
<sequence>MVYIHNWEEFLQPYELTTSEIKLKLEGIRKQFKQKNKHSPIESVRVRVKTIASILEKSERMDLTLDRIGEEMYDIAGVRITCKFVEDIFKVVEMLKNRSDIDIITEIDYITNPKDSGYRSYHLHGYYHLETIDGTKQVLFEVQIRTMAMNFWASIEHTMHYKYSGDIPENVSIRLIKAAEAAYALDNEMSQIKHEIEEAQEHFKNRQNQGLLYYDSKRLMKK</sequence>
<dbReference type="CDD" id="cd05399">
    <property type="entry name" value="NT_Rel-Spo_like"/>
    <property type="match status" value="1"/>
</dbReference>
<dbReference type="GO" id="GO:0015969">
    <property type="term" value="P:guanosine tetraphosphate metabolic process"/>
    <property type="evidence" value="ECO:0007669"/>
    <property type="project" value="InterPro"/>
</dbReference>
<feature type="coiled-coil region" evidence="1">
    <location>
        <begin position="182"/>
        <end position="209"/>
    </location>
</feature>
<name>U2E8U1_9MOLU</name>
<dbReference type="InParanoid" id="U2E8U1"/>
<dbReference type="OrthoDB" id="9789634at2"/>
<dbReference type="AlphaFoldDB" id="U2E8U1"/>
<dbReference type="PANTHER" id="PTHR47837:SF2">
    <property type="entry name" value="GTP PYROPHOSPHOKINASE YWAC"/>
    <property type="match status" value="1"/>
</dbReference>
<dbReference type="InterPro" id="IPR007685">
    <property type="entry name" value="RelA_SpoT"/>
</dbReference>
<dbReference type="SUPFAM" id="SSF81301">
    <property type="entry name" value="Nucleotidyltransferase"/>
    <property type="match status" value="1"/>
</dbReference>
<dbReference type="GO" id="GO:0016301">
    <property type="term" value="F:kinase activity"/>
    <property type="evidence" value="ECO:0007669"/>
    <property type="project" value="UniProtKB-KW"/>
</dbReference>
<accession>U2E8U1</accession>
<dbReference type="InterPro" id="IPR052366">
    <property type="entry name" value="GTP_Pyrophosphokinase"/>
</dbReference>
<dbReference type="EMBL" id="AFNU02000010">
    <property type="protein sequence ID" value="ERJ11558.1"/>
    <property type="molecule type" value="Genomic_DNA"/>
</dbReference>
<dbReference type="InterPro" id="IPR043519">
    <property type="entry name" value="NT_sf"/>
</dbReference>
<dbReference type="Pfam" id="PF04607">
    <property type="entry name" value="RelA_SpoT"/>
    <property type="match status" value="1"/>
</dbReference>
<gene>
    <name evidence="3" type="ORF">HLPCO_002470</name>
</gene>
<dbReference type="PANTHER" id="PTHR47837">
    <property type="entry name" value="GTP PYROPHOSPHOKINASE YJBM"/>
    <property type="match status" value="1"/>
</dbReference>
<dbReference type="FunCoup" id="U2E8U1">
    <property type="interactions" value="45"/>
</dbReference>
<reference evidence="3 4" key="2">
    <citation type="journal article" date="2013" name="PLoS ONE">
        <title>INDIGO - INtegrated Data Warehouse of MIcrobial GenOmes with Examples from the Red Sea Extremophiles.</title>
        <authorList>
            <person name="Alam I."/>
            <person name="Antunes A."/>
            <person name="Kamau A.A."/>
            <person name="Ba Alawi W."/>
            <person name="Kalkatawi M."/>
            <person name="Stingl U."/>
            <person name="Bajic V.B."/>
        </authorList>
    </citation>
    <scope>NUCLEOTIDE SEQUENCE [LARGE SCALE GENOMIC DNA]</scope>
    <source>
        <strain evidence="3 4">SSD-17B</strain>
    </source>
</reference>
<evidence type="ECO:0000256" key="1">
    <source>
        <dbReference type="SAM" id="Coils"/>
    </source>
</evidence>
<evidence type="ECO:0000313" key="3">
    <source>
        <dbReference type="EMBL" id="ERJ11558.1"/>
    </source>
</evidence>
<comment type="caution">
    <text evidence="3">The sequence shown here is derived from an EMBL/GenBank/DDBJ whole genome shotgun (WGS) entry which is preliminary data.</text>
</comment>
<evidence type="ECO:0000313" key="4">
    <source>
        <dbReference type="Proteomes" id="UP000005707"/>
    </source>
</evidence>
<keyword evidence="4" id="KW-1185">Reference proteome</keyword>
<feature type="domain" description="RelA/SpoT" evidence="2">
    <location>
        <begin position="46"/>
        <end position="167"/>
    </location>
</feature>
<keyword evidence="3" id="KW-0808">Transferase</keyword>